<dbReference type="InterPro" id="IPR019587">
    <property type="entry name" value="Polyketide_cyclase/dehydratase"/>
</dbReference>
<protein>
    <submittedName>
        <fullName evidence="2">Polyketide cyclase/dehydrase/lipid transport protein</fullName>
    </submittedName>
</protein>
<dbReference type="Gene3D" id="3.30.530.20">
    <property type="match status" value="1"/>
</dbReference>
<dbReference type="EMBL" id="QJKF01000017">
    <property type="protein sequence ID" value="PXX57645.1"/>
    <property type="molecule type" value="Genomic_DNA"/>
</dbReference>
<evidence type="ECO:0000259" key="1">
    <source>
        <dbReference type="Pfam" id="PF12146"/>
    </source>
</evidence>
<organism evidence="2 3">
    <name type="scientific">Nocardia tenerifensis</name>
    <dbReference type="NCBI Taxonomy" id="228006"/>
    <lineage>
        <taxon>Bacteria</taxon>
        <taxon>Bacillati</taxon>
        <taxon>Actinomycetota</taxon>
        <taxon>Actinomycetes</taxon>
        <taxon>Mycobacteriales</taxon>
        <taxon>Nocardiaceae</taxon>
        <taxon>Nocardia</taxon>
    </lineage>
</organism>
<keyword evidence="3" id="KW-1185">Reference proteome</keyword>
<reference evidence="2 3" key="1">
    <citation type="submission" date="2018-05" db="EMBL/GenBank/DDBJ databases">
        <title>Genomic Encyclopedia of Type Strains, Phase IV (KMG-IV): sequencing the most valuable type-strain genomes for metagenomic binning, comparative biology and taxonomic classification.</title>
        <authorList>
            <person name="Goeker M."/>
        </authorList>
    </citation>
    <scope>NUCLEOTIDE SEQUENCE [LARGE SCALE GENOMIC DNA]</scope>
    <source>
        <strain evidence="2 3">DSM 44704</strain>
    </source>
</reference>
<evidence type="ECO:0000313" key="2">
    <source>
        <dbReference type="EMBL" id="PXX57645.1"/>
    </source>
</evidence>
<proteinExistence type="predicted"/>
<dbReference type="AlphaFoldDB" id="A0A318JU75"/>
<dbReference type="Proteomes" id="UP000247569">
    <property type="component" value="Unassembled WGS sequence"/>
</dbReference>
<sequence>MAAVGEPVCGEWTAQGVNGSSSAVVTAGDGGRFRVTRLGHSGGQPVVLIPGTFDNRRLYLWPDGGGLAAVLAQAGFEVWVVERRGVGGVEPVAEVRTGWEEALRHDLPAVQRLVAKTTAAPAFWVGHSFGGVLVARAVAETLDRDQVAGLILVSAAVEVALLTNPIVRTVLSSRRWGTVFPARALRLGPEDESSAALADAIDWAGAERRHSCISAMLGAVAEVPILAATSPLDLIAPPGSCRRLARACGSRDLRVQSLSRRNGFAINHTHASPLLHPRAAEDVFPFLRDWLITRSATQNALTATEPADTAPRRHRLEFTVDLDADIDTVFDLLTDRWADLWPVRQHRARDGLVPAIPNGRGSVRAQRALGIWPIREQITAHQRPHLIEYRTISGPVRRHRGRLLLTTTSATTRLDYRIEFDTPFWIPGALLTAALRHTWSRYSLPHLHTLCTQRSGFAATLSRGQCRR</sequence>
<gene>
    <name evidence="2" type="ORF">DFR70_11773</name>
</gene>
<dbReference type="PANTHER" id="PTHR11005">
    <property type="entry name" value="LYSOSOMAL ACID LIPASE-RELATED"/>
    <property type="match status" value="1"/>
</dbReference>
<dbReference type="SUPFAM" id="SSF55961">
    <property type="entry name" value="Bet v1-like"/>
    <property type="match status" value="1"/>
</dbReference>
<dbReference type="InterPro" id="IPR023393">
    <property type="entry name" value="START-like_dom_sf"/>
</dbReference>
<evidence type="ECO:0000313" key="3">
    <source>
        <dbReference type="Proteomes" id="UP000247569"/>
    </source>
</evidence>
<comment type="caution">
    <text evidence="2">The sequence shown here is derived from an EMBL/GenBank/DDBJ whole genome shotgun (WGS) entry which is preliminary data.</text>
</comment>
<accession>A0A318JU75</accession>
<dbReference type="Pfam" id="PF12146">
    <property type="entry name" value="Hydrolase_4"/>
    <property type="match status" value="1"/>
</dbReference>
<dbReference type="InterPro" id="IPR022742">
    <property type="entry name" value="Hydrolase_4"/>
</dbReference>
<dbReference type="Gene3D" id="3.40.50.1820">
    <property type="entry name" value="alpha/beta hydrolase"/>
    <property type="match status" value="1"/>
</dbReference>
<dbReference type="Pfam" id="PF10604">
    <property type="entry name" value="Polyketide_cyc2"/>
    <property type="match status" value="1"/>
</dbReference>
<feature type="domain" description="Serine aminopeptidase S33" evidence="1">
    <location>
        <begin position="67"/>
        <end position="182"/>
    </location>
</feature>
<dbReference type="InterPro" id="IPR029058">
    <property type="entry name" value="AB_hydrolase_fold"/>
</dbReference>
<name>A0A318JU75_9NOCA</name>
<dbReference type="SUPFAM" id="SSF53474">
    <property type="entry name" value="alpha/beta-Hydrolases"/>
    <property type="match status" value="1"/>
</dbReference>